<dbReference type="InterPro" id="IPR052516">
    <property type="entry name" value="N-heterocyclic_Hydroxylase"/>
</dbReference>
<dbReference type="PROSITE" id="PS51318">
    <property type="entry name" value="TAT"/>
    <property type="match status" value="1"/>
</dbReference>
<dbReference type="InterPro" id="IPR000674">
    <property type="entry name" value="Ald_Oxase/Xan_DH_a/b"/>
</dbReference>
<name>A0A1X7CKC8_9HYPH</name>
<dbReference type="InterPro" id="IPR006311">
    <property type="entry name" value="TAT_signal"/>
</dbReference>
<dbReference type="Pfam" id="PF20256">
    <property type="entry name" value="MoCoBD_2"/>
    <property type="match status" value="2"/>
</dbReference>
<dbReference type="InterPro" id="IPR008274">
    <property type="entry name" value="AldOxase/xan_DH_MoCoBD1"/>
</dbReference>
<dbReference type="Proteomes" id="UP000192903">
    <property type="component" value="Unassembled WGS sequence"/>
</dbReference>
<evidence type="ECO:0000313" key="2">
    <source>
        <dbReference type="EMBL" id="SME98205.1"/>
    </source>
</evidence>
<dbReference type="PANTHER" id="PTHR47495">
    <property type="entry name" value="ALDEHYDE DEHYDROGENASE"/>
    <property type="match status" value="1"/>
</dbReference>
<evidence type="ECO:0000313" key="3">
    <source>
        <dbReference type="Proteomes" id="UP000192903"/>
    </source>
</evidence>
<gene>
    <name evidence="2" type="ORF">SAMN02982989_0452</name>
</gene>
<dbReference type="Gene3D" id="3.30.365.10">
    <property type="entry name" value="Aldehyde oxidase/xanthine dehydrogenase, molybdopterin binding domain"/>
    <property type="match status" value="4"/>
</dbReference>
<sequence>MPRFLSRRGFLITGAALGGTALIAAVGGVGYLATVDVDGLDGFVDGDRAVLNAFLTIQGDGRVVIQVPRTEMGQGIHTGLAMVVAEELDLPFDDRISVAFPTEPLPAYANWFNVLQQRPEEASGPAVWVGRRVLGLLGFIATGASASTMALWHPMRVAGAAARQMLLAAGSARLGVPAAQLTTADGFVRHEASGRSLFYGELAREAALLPPPDDPVLKPAADWRLIGKSQRRVDLPAKVRGEQVFGMDVVLPDMLHASIRHAPVFGARVSRIANEAEVRAQPGVKDVAVIDGRQVAVVADSWWQAEQAASLLDIAWTQTEAAGVTSAEMSARLKTALGSAEPYENINEGDVEAAIAGSTSPMIDATYEVPFLTHACMEPMNATVLVRQDGSVEAWVPSQSPLGVRTGIGRGTGWAGLEPTSITCNITMNGGAFGRRSDLDVTAQAAFLAARHRGRPVKVIWSREEDIGRGLYRSHAAARLRAALGPDGLPVAYDALVAAQSIIHSVAGRNLPFNPGPDGDSLSVEGLDKLHYTIPNRRVRSQNVPSHMPIGFWRSNGFSFNTFFTESFVDECALAAGADPLAYRRTLLRDSPRHLAVLNRAAELAGWGSPMAQGRGRGIAVEECYRSVIAQVAEVTVAEDGEITVDRVFGAIDVGMVINPDAVIAQMEGGIIFGVTTALMSAITLDGGTVTESNFHDFPVQRMANAPAVEVAIVDSGLPPGGAGEPGIVPVAAAIANAIHAATGRRIRALPLAVTETVGERRTRTVLRSAAT</sequence>
<dbReference type="SUPFAM" id="SSF56003">
    <property type="entry name" value="Molybdenum cofactor-binding domain"/>
    <property type="match status" value="2"/>
</dbReference>
<proteinExistence type="predicted"/>
<dbReference type="PANTHER" id="PTHR47495:SF1">
    <property type="entry name" value="BLL3820 PROTEIN"/>
    <property type="match status" value="1"/>
</dbReference>
<accession>A0A1X7CKC8</accession>
<dbReference type="STRING" id="464029.SAMN02982989_0452"/>
<dbReference type="EMBL" id="FXAF01000001">
    <property type="protein sequence ID" value="SME98205.1"/>
    <property type="molecule type" value="Genomic_DNA"/>
</dbReference>
<dbReference type="AlphaFoldDB" id="A0A1X7CKC8"/>
<dbReference type="PIRSF" id="PIRSF036389">
    <property type="entry name" value="IOR_B"/>
    <property type="match status" value="1"/>
</dbReference>
<dbReference type="Gene3D" id="3.90.1170.50">
    <property type="entry name" value="Aldehyde oxidase/xanthine dehydrogenase, a/b hammerhead"/>
    <property type="match status" value="1"/>
</dbReference>
<evidence type="ECO:0000259" key="1">
    <source>
        <dbReference type="SMART" id="SM01008"/>
    </source>
</evidence>
<protein>
    <submittedName>
        <fullName evidence="2">Isoquinoline 1-oxidoreductase, beta subunit</fullName>
    </submittedName>
</protein>
<dbReference type="InterPro" id="IPR046867">
    <property type="entry name" value="AldOxase/xan_DH_MoCoBD2"/>
</dbReference>
<dbReference type="OrthoDB" id="9767994at2"/>
<keyword evidence="3" id="KW-1185">Reference proteome</keyword>
<feature type="domain" description="Aldehyde oxidase/xanthine dehydrogenase a/b hammerhead" evidence="1">
    <location>
        <begin position="240"/>
        <end position="320"/>
    </location>
</feature>
<dbReference type="SMART" id="SM01008">
    <property type="entry name" value="Ald_Xan_dh_C"/>
    <property type="match status" value="1"/>
</dbReference>
<dbReference type="InterPro" id="IPR012368">
    <property type="entry name" value="OxRdtase_Mopterin-bd_su_IorB"/>
</dbReference>
<dbReference type="Pfam" id="PF02738">
    <property type="entry name" value="MoCoBD_1"/>
    <property type="match status" value="1"/>
</dbReference>
<dbReference type="RefSeq" id="WP_085419754.1">
    <property type="nucleotide sequence ID" value="NZ_FXAF01000001.1"/>
</dbReference>
<dbReference type="InterPro" id="IPR037165">
    <property type="entry name" value="AldOxase/xan_DH_Mopterin-bd_sf"/>
</dbReference>
<reference evidence="3" key="1">
    <citation type="submission" date="2017-04" db="EMBL/GenBank/DDBJ databases">
        <authorList>
            <person name="Varghese N."/>
            <person name="Submissions S."/>
        </authorList>
    </citation>
    <scope>NUCLEOTIDE SEQUENCE [LARGE SCALE GENOMIC DNA]</scope>
    <source>
        <strain evidence="3">B4P</strain>
    </source>
</reference>
<dbReference type="GO" id="GO:0016491">
    <property type="term" value="F:oxidoreductase activity"/>
    <property type="evidence" value="ECO:0007669"/>
    <property type="project" value="InterPro"/>
</dbReference>
<organism evidence="2 3">
    <name type="scientific">Xaviernesmea oryzae</name>
    <dbReference type="NCBI Taxonomy" id="464029"/>
    <lineage>
        <taxon>Bacteria</taxon>
        <taxon>Pseudomonadati</taxon>
        <taxon>Pseudomonadota</taxon>
        <taxon>Alphaproteobacteria</taxon>
        <taxon>Hyphomicrobiales</taxon>
        <taxon>Rhizobiaceae</taxon>
        <taxon>Rhizobium/Agrobacterium group</taxon>
        <taxon>Xaviernesmea</taxon>
    </lineage>
</organism>